<dbReference type="PANTHER" id="PTHR21625:SF1">
    <property type="entry name" value="DYNEIN REGULATORY COMPLEX PROTEIN 1"/>
    <property type="match status" value="1"/>
</dbReference>
<dbReference type="GO" id="GO:0003352">
    <property type="term" value="P:regulation of cilium movement"/>
    <property type="evidence" value="ECO:0007669"/>
    <property type="project" value="TreeGrafter"/>
</dbReference>
<protein>
    <submittedName>
        <fullName evidence="3">Dynein regulatory complex protein</fullName>
    </submittedName>
</protein>
<dbReference type="Proteomes" id="UP001149090">
    <property type="component" value="Unassembled WGS sequence"/>
</dbReference>
<evidence type="ECO:0000259" key="2">
    <source>
        <dbReference type="Pfam" id="PF14775"/>
    </source>
</evidence>
<dbReference type="GO" id="GO:0070286">
    <property type="term" value="P:axonemal dynein complex assembly"/>
    <property type="evidence" value="ECO:0007669"/>
    <property type="project" value="InterPro"/>
</dbReference>
<dbReference type="PANTHER" id="PTHR21625">
    <property type="entry name" value="NYD-SP28 PROTEIN"/>
    <property type="match status" value="1"/>
</dbReference>
<feature type="coiled-coil region" evidence="1">
    <location>
        <begin position="231"/>
        <end position="350"/>
    </location>
</feature>
<organism evidence="3 4">
    <name type="scientific">Anaeramoeba ignava</name>
    <name type="common">Anaerobic marine amoeba</name>
    <dbReference type="NCBI Taxonomy" id="1746090"/>
    <lineage>
        <taxon>Eukaryota</taxon>
        <taxon>Metamonada</taxon>
        <taxon>Anaeramoebidae</taxon>
        <taxon>Anaeramoeba</taxon>
    </lineage>
</organism>
<accession>A0A9Q0LXP0</accession>
<comment type="caution">
    <text evidence="3">The sequence shown here is derived from an EMBL/GenBank/DDBJ whole genome shotgun (WGS) entry which is preliminary data.</text>
</comment>
<evidence type="ECO:0000313" key="3">
    <source>
        <dbReference type="EMBL" id="KAJ5080737.1"/>
    </source>
</evidence>
<sequence length="465" mass="56551">MEGSKVSVLKTSVEMGWDILQISLQKEKNERIENRRKRIYEKFKGKNSKINEEKIEQEKIEKEKIKQKEEEKETFILEISKTINNLIEELKQFINLKKEEFSKIKLNTKQFDSFQLKIDSNQEEVNKNNLNINSTENKEEKLQEQFDILSKNDEKYSQKLQKVFLDDLEIMENKSQELKMQLQNKLYKLLKTQTKEKNYKIQNQIEKLVEVEKSFHQTKFQEISLSSWDLIEEYEEQIEKSNELRRDFDLKIQKLELEIENQKMENQTKLVKLNYNLEILKERELENQEVIKQQRTTISEKREILNNLKKKFDEKKKAFEQENITLTEELKQIQNNFENLRKSFEKLVENENNQFVLNVEMQKKRILEQVNNIFQFDEIIHKNFLGLNWEKPNLLEKINEIFDSISNENFDLKKLFWKQIEKPIEKTNMKVWELFEKQLKKHLKILIERKELSEEVILLNKNMKN</sequence>
<evidence type="ECO:0000313" key="4">
    <source>
        <dbReference type="Proteomes" id="UP001149090"/>
    </source>
</evidence>
<dbReference type="EMBL" id="JAPDFW010000003">
    <property type="protein sequence ID" value="KAJ5080737.1"/>
    <property type="molecule type" value="Genomic_DNA"/>
</dbReference>
<dbReference type="Pfam" id="PF14775">
    <property type="entry name" value="NYD-SP28_assoc"/>
    <property type="match status" value="1"/>
</dbReference>
<feature type="coiled-coil region" evidence="1">
    <location>
        <begin position="22"/>
        <end position="72"/>
    </location>
</feature>
<evidence type="ECO:0000256" key="1">
    <source>
        <dbReference type="SAM" id="Coils"/>
    </source>
</evidence>
<dbReference type="GO" id="GO:0060285">
    <property type="term" value="P:cilium-dependent cell motility"/>
    <property type="evidence" value="ECO:0007669"/>
    <property type="project" value="TreeGrafter"/>
</dbReference>
<dbReference type="AlphaFoldDB" id="A0A9Q0LXP0"/>
<dbReference type="InterPro" id="IPR029440">
    <property type="entry name" value="DRC1_C"/>
</dbReference>
<feature type="domain" description="Dynein regulatory complex protein 1 C-terminal" evidence="2">
    <location>
        <begin position="416"/>
        <end position="460"/>
    </location>
</feature>
<keyword evidence="4" id="KW-1185">Reference proteome</keyword>
<keyword evidence="1" id="KW-0175">Coiled coil</keyword>
<proteinExistence type="predicted"/>
<dbReference type="InterPro" id="IPR039750">
    <property type="entry name" value="DRC1/DRC2"/>
</dbReference>
<gene>
    <name evidence="3" type="ORF">M0811_13845</name>
</gene>
<dbReference type="OMA" id="TSVEMGW"/>
<reference evidence="3" key="1">
    <citation type="submission" date="2022-10" db="EMBL/GenBank/DDBJ databases">
        <title>Novel sulphate-reducing endosymbionts in the free-living metamonad Anaeramoeba.</title>
        <authorList>
            <person name="Jerlstrom-Hultqvist J."/>
            <person name="Cepicka I."/>
            <person name="Gallot-Lavallee L."/>
            <person name="Salas-Leiva D."/>
            <person name="Curtis B.A."/>
            <person name="Zahonova K."/>
            <person name="Pipaliya S."/>
            <person name="Dacks J."/>
            <person name="Roger A.J."/>
        </authorList>
    </citation>
    <scope>NUCLEOTIDE SEQUENCE</scope>
    <source>
        <strain evidence="3">BMAN</strain>
    </source>
</reference>
<name>A0A9Q0LXP0_ANAIG</name>
<dbReference type="GO" id="GO:0005858">
    <property type="term" value="C:axonemal dynein complex"/>
    <property type="evidence" value="ECO:0007669"/>
    <property type="project" value="InterPro"/>
</dbReference>
<feature type="coiled-coil region" evidence="1">
    <location>
        <begin position="125"/>
        <end position="188"/>
    </location>
</feature>
<dbReference type="OrthoDB" id="10260459at2759"/>